<dbReference type="RefSeq" id="XP_040778249.1">
    <property type="nucleotide sequence ID" value="XM_040925271.1"/>
</dbReference>
<dbReference type="Proteomes" id="UP000803844">
    <property type="component" value="Unassembled WGS sequence"/>
</dbReference>
<organism evidence="4 5">
    <name type="scientific">Cryphonectria parasitica (strain ATCC 38755 / EP155)</name>
    <dbReference type="NCBI Taxonomy" id="660469"/>
    <lineage>
        <taxon>Eukaryota</taxon>
        <taxon>Fungi</taxon>
        <taxon>Dikarya</taxon>
        <taxon>Ascomycota</taxon>
        <taxon>Pezizomycotina</taxon>
        <taxon>Sordariomycetes</taxon>
        <taxon>Sordariomycetidae</taxon>
        <taxon>Diaporthales</taxon>
        <taxon>Cryphonectriaceae</taxon>
        <taxon>Cryphonectria-Endothia species complex</taxon>
        <taxon>Cryphonectria</taxon>
    </lineage>
</organism>
<feature type="domain" description="Thioester reductase (TE)" evidence="3">
    <location>
        <begin position="42"/>
        <end position="281"/>
    </location>
</feature>
<dbReference type="SUPFAM" id="SSF51735">
    <property type="entry name" value="NAD(P)-binding Rossmann-fold domains"/>
    <property type="match status" value="1"/>
</dbReference>
<evidence type="ECO:0000256" key="1">
    <source>
        <dbReference type="ARBA" id="ARBA00022450"/>
    </source>
</evidence>
<evidence type="ECO:0000313" key="4">
    <source>
        <dbReference type="EMBL" id="KAF3767288.1"/>
    </source>
</evidence>
<evidence type="ECO:0000313" key="5">
    <source>
        <dbReference type="Proteomes" id="UP000803844"/>
    </source>
</evidence>
<dbReference type="PANTHER" id="PTHR44845:SF1">
    <property type="entry name" value="L-2-AMINOADIPATE REDUCTASE"/>
    <property type="match status" value="1"/>
</dbReference>
<accession>A0A9P4Y666</accession>
<keyword evidence="5" id="KW-1185">Reference proteome</keyword>
<reference evidence="4" key="1">
    <citation type="journal article" date="2020" name="Phytopathology">
        <title>Genome sequence of the chestnut blight fungus Cryphonectria parasitica EP155: A fundamental resource for an archetypical invasive plant pathogen.</title>
        <authorList>
            <person name="Crouch J.A."/>
            <person name="Dawe A."/>
            <person name="Aerts A."/>
            <person name="Barry K."/>
            <person name="Churchill A.C.L."/>
            <person name="Grimwood J."/>
            <person name="Hillman B."/>
            <person name="Milgroom M.G."/>
            <person name="Pangilinan J."/>
            <person name="Smith M."/>
            <person name="Salamov A."/>
            <person name="Schmutz J."/>
            <person name="Yadav J."/>
            <person name="Grigoriev I.V."/>
            <person name="Nuss D."/>
        </authorList>
    </citation>
    <scope>NUCLEOTIDE SEQUENCE</scope>
    <source>
        <strain evidence="4">EP155</strain>
    </source>
</reference>
<dbReference type="EMBL" id="MU032346">
    <property type="protein sequence ID" value="KAF3767288.1"/>
    <property type="molecule type" value="Genomic_DNA"/>
</dbReference>
<dbReference type="InterPro" id="IPR036291">
    <property type="entry name" value="NAD(P)-bd_dom_sf"/>
</dbReference>
<dbReference type="InterPro" id="IPR013120">
    <property type="entry name" value="FAR_NAD-bd"/>
</dbReference>
<evidence type="ECO:0000256" key="2">
    <source>
        <dbReference type="ARBA" id="ARBA00022553"/>
    </source>
</evidence>
<dbReference type="PANTHER" id="PTHR44845">
    <property type="entry name" value="CARRIER DOMAIN-CONTAINING PROTEIN"/>
    <property type="match status" value="1"/>
</dbReference>
<dbReference type="Pfam" id="PF07993">
    <property type="entry name" value="NAD_binding_4"/>
    <property type="match status" value="1"/>
</dbReference>
<sequence length="416" mass="45915">MSSSQDTEVEATAHDWIRKFSDFSEKRAGSIDSSEAGDVVLLTGSTGVIGCHIVHSLIQRPTVDRVYCLIRSKQSSPVSQRLDDVLIKNHLIEDLSLEQRKKIIAIPYDLYSRERMDLSQNDYETLRRSVTVIIHNAWAVNFNMKFPSFEPHCRGTFDLINLALQSELKTKPAFVFISTVGAIFKAEPKPIREKLYGFEAATNGTNYALSKWTTEQICSAAAKAGLPVSIVRLGQICGDTKYGMWNAKEAQPQIIAAACTIGAVPAAKNHDDGHSWLPSDVTGAAVADIALLDHVDSATKALIPSLAVYHVANAKTVLWKADVLPALRRHGLTFETISWPEWVDRLEADPNVLRNPPYRLIKFYRVMASGRTDDVQEKASPALMMDMTNASKVSPRLAGGIEIDEALVDTIPLTIN</sequence>
<dbReference type="AlphaFoldDB" id="A0A9P4Y666"/>
<keyword evidence="2" id="KW-0597">Phosphoprotein</keyword>
<name>A0A9P4Y666_CRYP1</name>
<comment type="caution">
    <text evidence="4">The sequence shown here is derived from an EMBL/GenBank/DDBJ whole genome shotgun (WGS) entry which is preliminary data.</text>
</comment>
<keyword evidence="1" id="KW-0596">Phosphopantetheine</keyword>
<gene>
    <name evidence="4" type="ORF">M406DRAFT_69448</name>
</gene>
<dbReference type="GeneID" id="63842400"/>
<proteinExistence type="predicted"/>
<dbReference type="Gene3D" id="3.40.50.720">
    <property type="entry name" value="NAD(P)-binding Rossmann-like Domain"/>
    <property type="match status" value="1"/>
</dbReference>
<dbReference type="OrthoDB" id="429813at2759"/>
<evidence type="ECO:0000259" key="3">
    <source>
        <dbReference type="Pfam" id="PF07993"/>
    </source>
</evidence>
<protein>
    <recommendedName>
        <fullName evidence="3">Thioester reductase (TE) domain-containing protein</fullName>
    </recommendedName>
</protein>